<feature type="transmembrane region" description="Helical" evidence="1">
    <location>
        <begin position="89"/>
        <end position="108"/>
    </location>
</feature>
<evidence type="ECO:0000313" key="2">
    <source>
        <dbReference type="EMBL" id="MCG0342778.1"/>
    </source>
</evidence>
<keyword evidence="1" id="KW-1133">Transmembrane helix</keyword>
<protein>
    <submittedName>
        <fullName evidence="2">Uncharacterized protein</fullName>
    </submittedName>
</protein>
<keyword evidence="1" id="KW-0812">Transmembrane</keyword>
<evidence type="ECO:0000313" key="3">
    <source>
        <dbReference type="Proteomes" id="UP001201179"/>
    </source>
</evidence>
<gene>
    <name evidence="2" type="ORF">L4X52_22870</name>
</gene>
<evidence type="ECO:0000256" key="1">
    <source>
        <dbReference type="SAM" id="Phobius"/>
    </source>
</evidence>
<dbReference type="RefSeq" id="WP_007839671.1">
    <property type="nucleotide sequence ID" value="NZ_JAHYMY010000049.1"/>
</dbReference>
<proteinExistence type="predicted"/>
<name>A0AAW5B1F0_PHOVU</name>
<reference evidence="2" key="1">
    <citation type="submission" date="2022-01" db="EMBL/GenBank/DDBJ databases">
        <authorList>
            <person name="Mingchao X."/>
        </authorList>
    </citation>
    <scope>NUCLEOTIDE SEQUENCE</scope>
    <source>
        <strain evidence="2">Bv4372</strain>
    </source>
</reference>
<dbReference type="Proteomes" id="UP001201179">
    <property type="component" value="Unassembled WGS sequence"/>
</dbReference>
<dbReference type="EMBL" id="JAKKWZ010000119">
    <property type="protein sequence ID" value="MCG0342778.1"/>
    <property type="molecule type" value="Genomic_DNA"/>
</dbReference>
<comment type="caution">
    <text evidence="2">The sequence shown here is derived from an EMBL/GenBank/DDBJ whole genome shotgun (WGS) entry which is preliminary data.</text>
</comment>
<dbReference type="AlphaFoldDB" id="A0AAW5B1F0"/>
<sequence length="145" mass="16950">MDERRLHGRLCPYRGDRHQLLRGQDSRCQLLNLTAMEYKVRKGIENPCKIHGLLVRDFYLLLGYGGFAVAVLLLNVKSWLEDGTTGGEMLFIFVLLVGCGLSLARKFYKNASRKKYRPPHWEKTVTNRDVRNALMKKQIDYRKYE</sequence>
<accession>A0AAW5B1F0</accession>
<feature type="transmembrane region" description="Helical" evidence="1">
    <location>
        <begin position="58"/>
        <end position="77"/>
    </location>
</feature>
<organism evidence="2 3">
    <name type="scientific">Phocaeicola vulgatus</name>
    <name type="common">Bacteroides vulgatus</name>
    <dbReference type="NCBI Taxonomy" id="821"/>
    <lineage>
        <taxon>Bacteria</taxon>
        <taxon>Pseudomonadati</taxon>
        <taxon>Bacteroidota</taxon>
        <taxon>Bacteroidia</taxon>
        <taxon>Bacteroidales</taxon>
        <taxon>Bacteroidaceae</taxon>
        <taxon>Phocaeicola</taxon>
    </lineage>
</organism>
<keyword evidence="1" id="KW-0472">Membrane</keyword>